<evidence type="ECO:0000259" key="3">
    <source>
        <dbReference type="Pfam" id="PF00241"/>
    </source>
</evidence>
<dbReference type="Pfam" id="PF00071">
    <property type="entry name" value="Ras"/>
    <property type="match status" value="1"/>
</dbReference>
<feature type="domain" description="ADF-H" evidence="3">
    <location>
        <begin position="23"/>
        <end position="91"/>
    </location>
</feature>
<dbReference type="PRINTS" id="PR00449">
    <property type="entry name" value="RASTRNSFRMNG"/>
</dbReference>
<evidence type="ECO:0000313" key="5">
    <source>
        <dbReference type="Proteomes" id="UP001165289"/>
    </source>
</evidence>
<dbReference type="CDD" id="cd00154">
    <property type="entry name" value="Rab"/>
    <property type="match status" value="1"/>
</dbReference>
<dbReference type="GO" id="GO:0005525">
    <property type="term" value="F:GTP binding"/>
    <property type="evidence" value="ECO:0007669"/>
    <property type="project" value="InterPro"/>
</dbReference>
<dbReference type="GO" id="GO:0003924">
    <property type="term" value="F:GTPase activity"/>
    <property type="evidence" value="ECO:0007669"/>
    <property type="project" value="InterPro"/>
</dbReference>
<dbReference type="Gene3D" id="3.40.20.10">
    <property type="entry name" value="Severin"/>
    <property type="match status" value="1"/>
</dbReference>
<dbReference type="GO" id="GO:0003779">
    <property type="term" value="F:actin binding"/>
    <property type="evidence" value="ECO:0007669"/>
    <property type="project" value="InterPro"/>
</dbReference>
<comment type="caution">
    <text evidence="4">The sequence shown here is derived from an EMBL/GenBank/DDBJ whole genome shotgun (WGS) entry which is preliminary data.</text>
</comment>
<dbReference type="Pfam" id="PF00241">
    <property type="entry name" value="Cofilin_ADF"/>
    <property type="match status" value="1"/>
</dbReference>
<name>A0AAV7KE56_9METZ</name>
<protein>
    <submittedName>
        <fullName evidence="4">Ras-related protein Rab-30</fullName>
    </submittedName>
</protein>
<keyword evidence="2" id="KW-0547">Nucleotide-binding</keyword>
<dbReference type="InterPro" id="IPR005225">
    <property type="entry name" value="Small_GTP-bd"/>
</dbReference>
<dbReference type="PROSITE" id="PS51419">
    <property type="entry name" value="RAB"/>
    <property type="match status" value="1"/>
</dbReference>
<dbReference type="InterPro" id="IPR001806">
    <property type="entry name" value="Small_GTPase"/>
</dbReference>
<dbReference type="Proteomes" id="UP001165289">
    <property type="component" value="Unassembled WGS sequence"/>
</dbReference>
<dbReference type="SUPFAM" id="SSF52540">
    <property type="entry name" value="P-loop containing nucleoside triphosphate hydrolases"/>
    <property type="match status" value="1"/>
</dbReference>
<proteinExistence type="inferred from homology"/>
<dbReference type="PANTHER" id="PTHR47978">
    <property type="match status" value="1"/>
</dbReference>
<dbReference type="InterPro" id="IPR027417">
    <property type="entry name" value="P-loop_NTPase"/>
</dbReference>
<evidence type="ECO:0000256" key="2">
    <source>
        <dbReference type="ARBA" id="ARBA00022741"/>
    </source>
</evidence>
<dbReference type="SMART" id="SM00175">
    <property type="entry name" value="RAB"/>
    <property type="match status" value="1"/>
</dbReference>
<dbReference type="InterPro" id="IPR029006">
    <property type="entry name" value="ADF-H/Gelsolin-like_dom_sf"/>
</dbReference>
<dbReference type="NCBIfam" id="TIGR00231">
    <property type="entry name" value="small_GTP"/>
    <property type="match status" value="1"/>
</dbReference>
<dbReference type="SMART" id="SM00173">
    <property type="entry name" value="RAS"/>
    <property type="match status" value="1"/>
</dbReference>
<dbReference type="AlphaFoldDB" id="A0AAV7KE56"/>
<evidence type="ECO:0000313" key="4">
    <source>
        <dbReference type="EMBL" id="KAI6659153.1"/>
    </source>
</evidence>
<reference evidence="4 5" key="1">
    <citation type="journal article" date="2023" name="BMC Biol.">
        <title>The compact genome of the sponge Oopsacas minuta (Hexactinellida) is lacking key metazoan core genes.</title>
        <authorList>
            <person name="Santini S."/>
            <person name="Schenkelaars Q."/>
            <person name="Jourda C."/>
            <person name="Duchesne M."/>
            <person name="Belahbib H."/>
            <person name="Rocher C."/>
            <person name="Selva M."/>
            <person name="Riesgo A."/>
            <person name="Vervoort M."/>
            <person name="Leys S.P."/>
            <person name="Kodjabachian L."/>
            <person name="Le Bivic A."/>
            <person name="Borchiellini C."/>
            <person name="Claverie J.M."/>
            <person name="Renard E."/>
        </authorList>
    </citation>
    <scope>NUCLEOTIDE SEQUENCE [LARGE SCALE GENOMIC DNA]</scope>
    <source>
        <strain evidence="4">SPO-2</strain>
    </source>
</reference>
<dbReference type="InterPro" id="IPR002108">
    <property type="entry name" value="ADF-H"/>
</dbReference>
<gene>
    <name evidence="4" type="ORF">LOD99_14829</name>
</gene>
<evidence type="ECO:0000256" key="1">
    <source>
        <dbReference type="ARBA" id="ARBA00006270"/>
    </source>
</evidence>
<dbReference type="SMART" id="SM00174">
    <property type="entry name" value="RHO"/>
    <property type="match status" value="1"/>
</dbReference>
<dbReference type="FunFam" id="3.40.50.300:FF:001447">
    <property type="entry name" value="Ras-related protein Rab-1B"/>
    <property type="match status" value="1"/>
</dbReference>
<sequence length="415" mass="47318">MLIGYTEGDEGAKKLNLMSVNVIKEGTIWKDLLLAFDDQKIQYGYAKLDFEAKGDMKIFLIHWVGKDVGENEKLFCMPHLNEIRNMITCYDLLVNSMEPLDVQFQVHSFLSRSQSICVETRPSRSESNMEISKFNSSLFRTRASSTRVYNKEQSSFVRTYTNRINLNPVNETPDSAFEPPEPEETVDSPVSVSYVTLKRIKFKIAIIGTVGVGKTFIYLSYNEGGSALSNPQLVTNTIYADCMSKKVSLDNHNFTLEIWDSAGQERYKAFAPVWTRNARVVICVYDITDEDSYNDLPKSIHTAKEYADERAIFYLVGNKADLVHRRVVQESTAEKFAKQHDMVFMECSGLTGLNILKLFEDITRRVVFVYQDIFTSSPTMSRSISGGTIKLSDYTRYDVSMRSKKRHGGCQQCNK</sequence>
<dbReference type="EMBL" id="JAKMXF010000066">
    <property type="protein sequence ID" value="KAI6659153.1"/>
    <property type="molecule type" value="Genomic_DNA"/>
</dbReference>
<dbReference type="PROSITE" id="PS51421">
    <property type="entry name" value="RAS"/>
    <property type="match status" value="1"/>
</dbReference>
<comment type="similarity">
    <text evidence="1">Belongs to the small GTPase superfamily. Rab family.</text>
</comment>
<dbReference type="Gene3D" id="3.40.50.300">
    <property type="entry name" value="P-loop containing nucleotide triphosphate hydrolases"/>
    <property type="match status" value="1"/>
</dbReference>
<organism evidence="4 5">
    <name type="scientific">Oopsacas minuta</name>
    <dbReference type="NCBI Taxonomy" id="111878"/>
    <lineage>
        <taxon>Eukaryota</taxon>
        <taxon>Metazoa</taxon>
        <taxon>Porifera</taxon>
        <taxon>Hexactinellida</taxon>
        <taxon>Hexasterophora</taxon>
        <taxon>Lyssacinosida</taxon>
        <taxon>Leucopsacidae</taxon>
        <taxon>Oopsacas</taxon>
    </lineage>
</organism>
<accession>A0AAV7KE56</accession>
<keyword evidence="5" id="KW-1185">Reference proteome</keyword>
<dbReference type="SUPFAM" id="SSF55753">
    <property type="entry name" value="Actin depolymerizing proteins"/>
    <property type="match status" value="1"/>
</dbReference>